<accession>A0ABY9RKZ0</accession>
<dbReference type="EMBL" id="CP133720">
    <property type="protein sequence ID" value="WMW80935.1"/>
    <property type="molecule type" value="Genomic_DNA"/>
</dbReference>
<dbReference type="Proteomes" id="UP001181355">
    <property type="component" value="Chromosome"/>
</dbReference>
<dbReference type="GO" id="GO:0016787">
    <property type="term" value="F:hydrolase activity"/>
    <property type="evidence" value="ECO:0007669"/>
    <property type="project" value="UniProtKB-KW"/>
</dbReference>
<keyword evidence="3" id="KW-1185">Reference proteome</keyword>
<dbReference type="SUPFAM" id="SSF53955">
    <property type="entry name" value="Lysozyme-like"/>
    <property type="match status" value="1"/>
</dbReference>
<reference evidence="2" key="1">
    <citation type="submission" date="2023-09" db="EMBL/GenBank/DDBJ databases">
        <title>Undibacterium sp. 20NA77.5 isolated from freshwater.</title>
        <authorList>
            <person name="Le V."/>
            <person name="Ko S.-R."/>
            <person name="Ahn C.-Y."/>
            <person name="Oh H.-M."/>
        </authorList>
    </citation>
    <scope>NUCLEOTIDE SEQUENCE</scope>
    <source>
        <strain evidence="2">20NA77.5</strain>
    </source>
</reference>
<evidence type="ECO:0000313" key="3">
    <source>
        <dbReference type="Proteomes" id="UP001181355"/>
    </source>
</evidence>
<protein>
    <submittedName>
        <fullName evidence="2">Glycosyl hydrolase 108 family protein</fullName>
    </submittedName>
</protein>
<organism evidence="2 3">
    <name type="scientific">Undibacterium cyanobacteriorum</name>
    <dbReference type="NCBI Taxonomy" id="3073561"/>
    <lineage>
        <taxon>Bacteria</taxon>
        <taxon>Pseudomonadati</taxon>
        <taxon>Pseudomonadota</taxon>
        <taxon>Betaproteobacteria</taxon>
        <taxon>Burkholderiales</taxon>
        <taxon>Oxalobacteraceae</taxon>
        <taxon>Undibacterium</taxon>
    </lineage>
</organism>
<dbReference type="InterPro" id="IPR023346">
    <property type="entry name" value="Lysozyme-like_dom_sf"/>
</dbReference>
<evidence type="ECO:0000313" key="2">
    <source>
        <dbReference type="EMBL" id="WMW80935.1"/>
    </source>
</evidence>
<dbReference type="CDD" id="cd13926">
    <property type="entry name" value="N-acetylmuramidase_GH108"/>
    <property type="match status" value="1"/>
</dbReference>
<dbReference type="RefSeq" id="WP_309482426.1">
    <property type="nucleotide sequence ID" value="NZ_CP133720.1"/>
</dbReference>
<gene>
    <name evidence="2" type="ORF">RF679_01315</name>
</gene>
<dbReference type="Pfam" id="PF05838">
    <property type="entry name" value="Glyco_hydro_108"/>
    <property type="match status" value="1"/>
</dbReference>
<dbReference type="Gene3D" id="1.20.141.10">
    <property type="entry name" value="Chitosanase, subunit A, domain 1"/>
    <property type="match status" value="1"/>
</dbReference>
<sequence>MADFYQFLPALLRNEGGWVDDPIDPGGATNKGVTFGTFKIYAERVLGIEPSLQNLRRLSNDQAGRIYKAEYWDALRGDDIAHQLLANIVFDFYVNAGGHATNILLKVLNHAGANLHGTVRITPKVIEVMNKMDLADIYMEYKHARISYYRNLAHEHPPLRKFLRGWLNRVNTFPDIPTSSHSAANSNAVCAKK</sequence>
<keyword evidence="2" id="KW-0378">Hydrolase</keyword>
<name>A0ABY9RKZ0_9BURK</name>
<feature type="domain" description="TtsA-like Glycoside hydrolase family 108" evidence="1">
    <location>
        <begin position="10"/>
        <end position="97"/>
    </location>
</feature>
<dbReference type="InterPro" id="IPR008565">
    <property type="entry name" value="TtsA-like_GH18_dom"/>
</dbReference>
<evidence type="ECO:0000259" key="1">
    <source>
        <dbReference type="Pfam" id="PF05838"/>
    </source>
</evidence>
<proteinExistence type="predicted"/>